<organism evidence="8 9">
    <name type="scientific">Halalkalicoccus paucihalophilus</name>
    <dbReference type="NCBI Taxonomy" id="1008153"/>
    <lineage>
        <taxon>Archaea</taxon>
        <taxon>Methanobacteriati</taxon>
        <taxon>Methanobacteriota</taxon>
        <taxon>Stenosarchaea group</taxon>
        <taxon>Halobacteria</taxon>
        <taxon>Halobacteriales</taxon>
        <taxon>Halococcaceae</taxon>
        <taxon>Halalkalicoccus</taxon>
    </lineage>
</organism>
<dbReference type="FunFam" id="3.40.930.10:FF:000009">
    <property type="entry name" value="PTS system, fructose specific IIABC component"/>
    <property type="match status" value="1"/>
</dbReference>
<dbReference type="GO" id="GO:0016020">
    <property type="term" value="C:membrane"/>
    <property type="evidence" value="ECO:0007669"/>
    <property type="project" value="InterPro"/>
</dbReference>
<keyword evidence="3" id="KW-0597">Phosphoprotein</keyword>
<gene>
    <name evidence="8" type="primary">ptfA</name>
    <name evidence="8" type="ORF">HAPAU_23160</name>
</gene>
<dbReference type="InterPro" id="IPR051541">
    <property type="entry name" value="PTS_SugarTrans_NitroReg"/>
</dbReference>
<dbReference type="GO" id="GO:0030295">
    <property type="term" value="F:protein kinase activator activity"/>
    <property type="evidence" value="ECO:0007669"/>
    <property type="project" value="TreeGrafter"/>
</dbReference>
<comment type="caution">
    <text evidence="8">The sequence shown here is derived from an EMBL/GenBank/DDBJ whole genome shotgun (WGS) entry which is preliminary data.</text>
</comment>
<dbReference type="Proteomes" id="UP000075321">
    <property type="component" value="Unassembled WGS sequence"/>
</dbReference>
<dbReference type="EMBL" id="LTAZ01000005">
    <property type="protein sequence ID" value="KYH25641.1"/>
    <property type="molecule type" value="Genomic_DNA"/>
</dbReference>
<keyword evidence="2" id="KW-0813">Transport</keyword>
<dbReference type="GO" id="GO:0008982">
    <property type="term" value="F:protein-N(PI)-phosphohistidine-sugar phosphotransferase activity"/>
    <property type="evidence" value="ECO:0007669"/>
    <property type="project" value="InterPro"/>
</dbReference>
<evidence type="ECO:0000256" key="3">
    <source>
        <dbReference type="ARBA" id="ARBA00022553"/>
    </source>
</evidence>
<accession>A0A151ADA7</accession>
<dbReference type="Pfam" id="PF00359">
    <property type="entry name" value="PTS_EIIA_2"/>
    <property type="match status" value="1"/>
</dbReference>
<dbReference type="EC" id="2.7.1.-" evidence="8"/>
<dbReference type="InterPro" id="IPR016152">
    <property type="entry name" value="PTrfase/Anion_transptr"/>
</dbReference>
<dbReference type="SUPFAM" id="SSF55804">
    <property type="entry name" value="Phoshotransferase/anion transport protein"/>
    <property type="match status" value="1"/>
</dbReference>
<dbReference type="Gene3D" id="3.40.930.10">
    <property type="entry name" value="Mannitol-specific EII, Chain A"/>
    <property type="match status" value="1"/>
</dbReference>
<dbReference type="GO" id="GO:0005737">
    <property type="term" value="C:cytoplasm"/>
    <property type="evidence" value="ECO:0007669"/>
    <property type="project" value="UniProtKB-SubCell"/>
</dbReference>
<evidence type="ECO:0000313" key="9">
    <source>
        <dbReference type="Proteomes" id="UP000075321"/>
    </source>
</evidence>
<sequence>MSSTITKEDIDELLPEEQISLEEPPTTKDACIEHLLDLIVTTGRVIDRERALEALLAREEQTTTGVGMGIGIPHAQTDAVERPSLAFTRSSAGVDFGSMDDEPAKLLFLILVPASGGEDHLEILSALSRALMHEEVRDGLYAAETPADVQSVLQEAVA</sequence>
<evidence type="ECO:0000256" key="6">
    <source>
        <dbReference type="ARBA" id="ARBA00022683"/>
    </source>
</evidence>
<dbReference type="PANTHER" id="PTHR47738:SF1">
    <property type="entry name" value="NITROGEN REGULATORY PROTEIN"/>
    <property type="match status" value="1"/>
</dbReference>
<keyword evidence="4" id="KW-0762">Sugar transport</keyword>
<dbReference type="OrthoDB" id="177320at2157"/>
<reference evidence="8 9" key="1">
    <citation type="submission" date="2016-02" db="EMBL/GenBank/DDBJ databases">
        <title>Genome sequence of Halalkalicoccus paucihalophilus DSM 24557.</title>
        <authorList>
            <person name="Poehlein A."/>
            <person name="Daniel R."/>
        </authorList>
    </citation>
    <scope>NUCLEOTIDE SEQUENCE [LARGE SCALE GENOMIC DNA]</scope>
    <source>
        <strain evidence="8 9">DSM 24557</strain>
    </source>
</reference>
<dbReference type="AlphaFoldDB" id="A0A151ADA7"/>
<evidence type="ECO:0000256" key="2">
    <source>
        <dbReference type="ARBA" id="ARBA00022448"/>
    </source>
</evidence>
<evidence type="ECO:0000259" key="7">
    <source>
        <dbReference type="PROSITE" id="PS51094"/>
    </source>
</evidence>
<keyword evidence="6" id="KW-0598">Phosphotransferase system</keyword>
<dbReference type="PATRIC" id="fig|1008153.3.peg.2365"/>
<keyword evidence="5 8" id="KW-0808">Transferase</keyword>
<dbReference type="RefSeq" id="WP_066382598.1">
    <property type="nucleotide sequence ID" value="NZ_LTAZ01000005.1"/>
</dbReference>
<name>A0A151ADA7_9EURY</name>
<dbReference type="NCBIfam" id="TIGR00848">
    <property type="entry name" value="fruA"/>
    <property type="match status" value="1"/>
</dbReference>
<dbReference type="InterPro" id="IPR002178">
    <property type="entry name" value="PTS_EIIA_type-2_dom"/>
</dbReference>
<dbReference type="InterPro" id="IPR004715">
    <property type="entry name" value="PTS_IIA_fruc"/>
</dbReference>
<evidence type="ECO:0000256" key="5">
    <source>
        <dbReference type="ARBA" id="ARBA00022679"/>
    </source>
</evidence>
<evidence type="ECO:0000256" key="4">
    <source>
        <dbReference type="ARBA" id="ARBA00022597"/>
    </source>
</evidence>
<evidence type="ECO:0000313" key="8">
    <source>
        <dbReference type="EMBL" id="KYH25641.1"/>
    </source>
</evidence>
<dbReference type="PROSITE" id="PS51094">
    <property type="entry name" value="PTS_EIIA_TYPE_2"/>
    <property type="match status" value="1"/>
</dbReference>
<feature type="domain" description="PTS EIIA type-2" evidence="7">
    <location>
        <begin position="12"/>
        <end position="156"/>
    </location>
</feature>
<keyword evidence="9" id="KW-1185">Reference proteome</keyword>
<evidence type="ECO:0000256" key="1">
    <source>
        <dbReference type="ARBA" id="ARBA00004496"/>
    </source>
</evidence>
<dbReference type="PANTHER" id="PTHR47738">
    <property type="entry name" value="PTS SYSTEM FRUCTOSE-LIKE EIIA COMPONENT-RELATED"/>
    <property type="match status" value="1"/>
</dbReference>
<dbReference type="CDD" id="cd00211">
    <property type="entry name" value="PTS_IIA_fru"/>
    <property type="match status" value="1"/>
</dbReference>
<protein>
    <submittedName>
        <fullName evidence="8">Fructose-specific phosphotransferase enzyme IIA component</fullName>
        <ecNumber evidence="8">2.7.1.-</ecNumber>
    </submittedName>
</protein>
<comment type="subcellular location">
    <subcellularLocation>
        <location evidence="1">Cytoplasm</location>
    </subcellularLocation>
</comment>
<dbReference type="GO" id="GO:0009401">
    <property type="term" value="P:phosphoenolpyruvate-dependent sugar phosphotransferase system"/>
    <property type="evidence" value="ECO:0007669"/>
    <property type="project" value="UniProtKB-KW"/>
</dbReference>
<proteinExistence type="predicted"/>